<protein>
    <submittedName>
        <fullName evidence="1">Uncharacterized protein</fullName>
    </submittedName>
</protein>
<accession>A0A2S2DDH3</accession>
<evidence type="ECO:0000313" key="2">
    <source>
        <dbReference type="Proteomes" id="UP000245820"/>
    </source>
</evidence>
<dbReference type="OrthoDB" id="6185822at2"/>
<sequence length="133" mass="13188">MTIGFNTALRNTRANAIKTDIDKGGAAGTLRVYDGTRPATGGAGTTLLAELVLSFPSAPNASGGVLTFSAISPDASANATGTATWGRVVDSTGAFVKDFSVGTSGADFNLNTTAITAGVQVSCTSAVITEGNP</sequence>
<dbReference type="AlphaFoldDB" id="A0A2S2DDH3"/>
<dbReference type="EMBL" id="CP029343">
    <property type="protein sequence ID" value="AWL03401.1"/>
    <property type="molecule type" value="Genomic_DNA"/>
</dbReference>
<dbReference type="Proteomes" id="UP000245820">
    <property type="component" value="Chromosome"/>
</dbReference>
<reference evidence="1 2" key="1">
    <citation type="submission" date="2018-05" db="EMBL/GenBank/DDBJ databases">
        <title>Complete genome sequence of Massilia oculi sp. nov. CCUG 43427T (=DSM 26321T), the type strain of M. oculi, and comparison with genome sequences of other Massilia strains.</title>
        <authorList>
            <person name="Zhu B."/>
        </authorList>
    </citation>
    <scope>NUCLEOTIDE SEQUENCE [LARGE SCALE GENOMIC DNA]</scope>
    <source>
        <strain evidence="1 2">CCUG 43427</strain>
    </source>
</reference>
<gene>
    <name evidence="1" type="ORF">DIR46_02325</name>
</gene>
<name>A0A2S2DDH3_9BURK</name>
<evidence type="ECO:0000313" key="1">
    <source>
        <dbReference type="EMBL" id="AWL03401.1"/>
    </source>
</evidence>
<dbReference type="RefSeq" id="WP_109343804.1">
    <property type="nucleotide sequence ID" value="NZ_CP029343.1"/>
</dbReference>
<dbReference type="KEGG" id="mtim:DIR46_02325"/>
<organism evidence="1 2">
    <name type="scientific">Massilia oculi</name>
    <dbReference type="NCBI Taxonomy" id="945844"/>
    <lineage>
        <taxon>Bacteria</taxon>
        <taxon>Pseudomonadati</taxon>
        <taxon>Pseudomonadota</taxon>
        <taxon>Betaproteobacteria</taxon>
        <taxon>Burkholderiales</taxon>
        <taxon>Oxalobacteraceae</taxon>
        <taxon>Telluria group</taxon>
        <taxon>Massilia</taxon>
    </lineage>
</organism>
<proteinExistence type="predicted"/>
<keyword evidence="2" id="KW-1185">Reference proteome</keyword>